<dbReference type="AlphaFoldDB" id="A0A2I1C143"/>
<feature type="transmembrane region" description="Helical" evidence="1">
    <location>
        <begin position="80"/>
        <end position="100"/>
    </location>
</feature>
<name>A0A2I1C143_ASPN1</name>
<dbReference type="OMA" id="MIMALPC"/>
<proteinExistence type="predicted"/>
<dbReference type="OrthoDB" id="4475536at2759"/>
<gene>
    <name evidence="2" type="ORF">P174DRAFT_373946</name>
</gene>
<organism evidence="2 3">
    <name type="scientific">Aspergillus novofumigatus (strain IBT 16806)</name>
    <dbReference type="NCBI Taxonomy" id="1392255"/>
    <lineage>
        <taxon>Eukaryota</taxon>
        <taxon>Fungi</taxon>
        <taxon>Dikarya</taxon>
        <taxon>Ascomycota</taxon>
        <taxon>Pezizomycotina</taxon>
        <taxon>Eurotiomycetes</taxon>
        <taxon>Eurotiomycetidae</taxon>
        <taxon>Eurotiales</taxon>
        <taxon>Aspergillaceae</taxon>
        <taxon>Aspergillus</taxon>
        <taxon>Aspergillus subgen. Fumigati</taxon>
    </lineage>
</organism>
<dbReference type="VEuPathDB" id="FungiDB:P174DRAFT_373946"/>
<keyword evidence="1" id="KW-0812">Transmembrane</keyword>
<dbReference type="RefSeq" id="XP_024679934.1">
    <property type="nucleotide sequence ID" value="XM_024822542.1"/>
</dbReference>
<reference evidence="3" key="1">
    <citation type="journal article" date="2018" name="Proc. Natl. Acad. Sci. U.S.A.">
        <title>Linking secondary metabolites to gene clusters through genome sequencing of six diverse Aspergillus species.</title>
        <authorList>
            <person name="Kaerboelling I."/>
            <person name="Vesth T.C."/>
            <person name="Frisvad J.C."/>
            <person name="Nybo J.L."/>
            <person name="Theobald S."/>
            <person name="Kuo A."/>
            <person name="Bowyer P."/>
            <person name="Matsuda Y."/>
            <person name="Mondo S."/>
            <person name="Lyhne E.K."/>
            <person name="Kogle M.E."/>
            <person name="Clum A."/>
            <person name="Lipzen A."/>
            <person name="Salamov A."/>
            <person name="Ngan C.Y."/>
            <person name="Daum C."/>
            <person name="Chiniquy J."/>
            <person name="Barry K."/>
            <person name="LaButti K."/>
            <person name="Haridas S."/>
            <person name="Simmons B.A."/>
            <person name="Magnuson J.K."/>
            <person name="Mortensen U.H."/>
            <person name="Larsen T.O."/>
            <person name="Grigoriev I.V."/>
            <person name="Baker S.E."/>
            <person name="Andersen M.R."/>
        </authorList>
    </citation>
    <scope>NUCLEOTIDE SEQUENCE [LARGE SCALE GENOMIC DNA]</scope>
    <source>
        <strain evidence="3">IBT 16806</strain>
    </source>
</reference>
<feature type="transmembrane region" description="Helical" evidence="1">
    <location>
        <begin position="194"/>
        <end position="213"/>
    </location>
</feature>
<keyword evidence="1" id="KW-0472">Membrane</keyword>
<dbReference type="Proteomes" id="UP000234474">
    <property type="component" value="Unassembled WGS sequence"/>
</dbReference>
<sequence>MTKAVQLALLSLSILALYTKYYLSFRNGFIDLLSDMAARNSLTGLGGLRTYYAGLPFLDEFLAACVIFYWPIFHPTMPSLPLYALAFAGSVLPMWVIIILQKCRRKCFRKAMIEHDINSLSGLLVQAIGPGLIIPLFLAIDITPARPAGLSGISKDTLMPVSIPLSMAIGYISLLLLASLPAPGIISYDIKQQIIALWQVWPISVSLLIWLFQCPIHKPLQEKTESTAATLKYTYAFAFGCSAIRHMVVVGISVLSPSQVPLPERLIYIQEHSSFQQRVEYLEKGILRFLHWDYRLSALATLLWCSAVYYRHEQRGINRVSLSLSFATLVVLCGPCSVAIGLCWRDDHHQLQHPGKQKEGRLDLISIGYISTVISYIRR</sequence>
<protein>
    <submittedName>
        <fullName evidence="2">Uncharacterized protein</fullName>
    </submittedName>
</protein>
<evidence type="ECO:0000256" key="1">
    <source>
        <dbReference type="SAM" id="Phobius"/>
    </source>
</evidence>
<keyword evidence="1" id="KW-1133">Transmembrane helix</keyword>
<keyword evidence="3" id="KW-1185">Reference proteome</keyword>
<dbReference type="GeneID" id="36529868"/>
<evidence type="ECO:0000313" key="3">
    <source>
        <dbReference type="Proteomes" id="UP000234474"/>
    </source>
</evidence>
<evidence type="ECO:0000313" key="2">
    <source>
        <dbReference type="EMBL" id="PKX91339.1"/>
    </source>
</evidence>
<accession>A0A2I1C143</accession>
<dbReference type="STRING" id="1392255.A0A2I1C143"/>
<feature type="transmembrane region" description="Helical" evidence="1">
    <location>
        <begin position="322"/>
        <end position="344"/>
    </location>
</feature>
<feature type="transmembrane region" description="Helical" evidence="1">
    <location>
        <begin position="120"/>
        <end position="140"/>
    </location>
</feature>
<dbReference type="EMBL" id="MSZS01000006">
    <property type="protein sequence ID" value="PKX91339.1"/>
    <property type="molecule type" value="Genomic_DNA"/>
</dbReference>
<feature type="transmembrane region" description="Helical" evidence="1">
    <location>
        <begin position="233"/>
        <end position="255"/>
    </location>
</feature>
<feature type="transmembrane region" description="Helical" evidence="1">
    <location>
        <begin position="160"/>
        <end position="182"/>
    </location>
</feature>
<comment type="caution">
    <text evidence="2">The sequence shown here is derived from an EMBL/GenBank/DDBJ whole genome shotgun (WGS) entry which is preliminary data.</text>
</comment>